<dbReference type="GO" id="GO:0006508">
    <property type="term" value="P:proteolysis"/>
    <property type="evidence" value="ECO:0007669"/>
    <property type="project" value="UniProtKB-KW"/>
</dbReference>
<keyword evidence="4" id="KW-0720">Serine protease</keyword>
<dbReference type="Pfam" id="PF00089">
    <property type="entry name" value="Trypsin"/>
    <property type="match status" value="1"/>
</dbReference>
<feature type="domain" description="Peptidase S1" evidence="7">
    <location>
        <begin position="154"/>
        <end position="306"/>
    </location>
</feature>
<name>A0A1M4UPX2_STRHI</name>
<dbReference type="InterPro" id="IPR001254">
    <property type="entry name" value="Trypsin_dom"/>
</dbReference>
<evidence type="ECO:0000256" key="4">
    <source>
        <dbReference type="ARBA" id="ARBA00022825"/>
    </source>
</evidence>
<evidence type="ECO:0000256" key="1">
    <source>
        <dbReference type="ARBA" id="ARBA00007664"/>
    </source>
</evidence>
<evidence type="ECO:0000256" key="3">
    <source>
        <dbReference type="ARBA" id="ARBA00022801"/>
    </source>
</evidence>
<dbReference type="Gene3D" id="3.30.300.50">
    <property type="match status" value="1"/>
</dbReference>
<evidence type="ECO:0000313" key="8">
    <source>
        <dbReference type="EMBL" id="SHE58801.1"/>
    </source>
</evidence>
<evidence type="ECO:0000313" key="9">
    <source>
        <dbReference type="Proteomes" id="UP000184501"/>
    </source>
</evidence>
<gene>
    <name evidence="8" type="ORF">SAMN05444320_101507</name>
</gene>
<evidence type="ECO:0000256" key="6">
    <source>
        <dbReference type="SAM" id="SignalP"/>
    </source>
</evidence>
<feature type="chain" id="PRO_5013064472" description="Peptidase S1 domain-containing protein" evidence="6">
    <location>
        <begin position="25"/>
        <end position="345"/>
    </location>
</feature>
<dbReference type="Gene3D" id="2.40.10.10">
    <property type="entry name" value="Trypsin-like serine proteases"/>
    <property type="match status" value="2"/>
</dbReference>
<evidence type="ECO:0000259" key="7">
    <source>
        <dbReference type="Pfam" id="PF00089"/>
    </source>
</evidence>
<keyword evidence="6" id="KW-0732">Signal</keyword>
<comment type="similarity">
    <text evidence="1">Belongs to the peptidase S1 family.</text>
</comment>
<dbReference type="InterPro" id="IPR001316">
    <property type="entry name" value="Pept_S1A_streptogrisin"/>
</dbReference>
<evidence type="ECO:0000256" key="2">
    <source>
        <dbReference type="ARBA" id="ARBA00022670"/>
    </source>
</evidence>
<dbReference type="SUPFAM" id="SSF50494">
    <property type="entry name" value="Trypsin-like serine proteases"/>
    <property type="match status" value="1"/>
</dbReference>
<keyword evidence="3" id="KW-0378">Hydrolase</keyword>
<dbReference type="STRING" id="2017.SAMN05444320_101507"/>
<dbReference type="EMBL" id="FQVN01000001">
    <property type="protein sequence ID" value="SHE58801.1"/>
    <property type="molecule type" value="Genomic_DNA"/>
</dbReference>
<keyword evidence="2" id="KW-0645">Protease</keyword>
<keyword evidence="9" id="KW-1185">Reference proteome</keyword>
<sequence length="345" mass="35452">MRRTRLGLVVGLLLGVGLAPPADAAPPGSLAEAVRRDLGLTPEEYRARAGAARAAAHLLAGLRERVDVRRAWFDGATRTLHLWVPPEGVTRLDPVAGVGVRVSPGGDDLVGEPGELPAVEPFLRAGETISTSRDDRFGRCTAGFALEAADGSPGVLTSGHCGRPGEQVFSRGRRVGEFARVVSDDLDRGGQGDDYAVVHLVRGEGGSKPDVVDHRGGAVPVEGVVDPVPGAPVCKSGRTTGWTCGRVLAVRARVRSQPVGGVGSVLEVFAHDACTEAGDSGGPVMSGPWAVGITHGGRSGADGRCPSRSGGANLAVAEPLASDVLPDLAGSYRLRTTRRSGPDSA</sequence>
<organism evidence="8 9">
    <name type="scientific">Streptoalloteichus hindustanus</name>
    <dbReference type="NCBI Taxonomy" id="2017"/>
    <lineage>
        <taxon>Bacteria</taxon>
        <taxon>Bacillati</taxon>
        <taxon>Actinomycetota</taxon>
        <taxon>Actinomycetes</taxon>
        <taxon>Pseudonocardiales</taxon>
        <taxon>Pseudonocardiaceae</taxon>
        <taxon>Streptoalloteichus</taxon>
    </lineage>
</organism>
<dbReference type="CDD" id="cd21112">
    <property type="entry name" value="alphaLP-like"/>
    <property type="match status" value="1"/>
</dbReference>
<accession>A0A1M4UPX2</accession>
<dbReference type="OrthoDB" id="4151186at2"/>
<dbReference type="GO" id="GO:0004252">
    <property type="term" value="F:serine-type endopeptidase activity"/>
    <property type="evidence" value="ECO:0007669"/>
    <property type="project" value="InterPro"/>
</dbReference>
<feature type="signal peptide" evidence="6">
    <location>
        <begin position="1"/>
        <end position="24"/>
    </location>
</feature>
<dbReference type="AlphaFoldDB" id="A0A1M4UPX2"/>
<dbReference type="RefSeq" id="WP_073479663.1">
    <property type="nucleotide sequence ID" value="NZ_FQVN01000001.1"/>
</dbReference>
<protein>
    <recommendedName>
        <fullName evidence="7">Peptidase S1 domain-containing protein</fullName>
    </recommendedName>
</protein>
<dbReference type="InterPro" id="IPR009003">
    <property type="entry name" value="Peptidase_S1_PA"/>
</dbReference>
<proteinExistence type="inferred from homology"/>
<dbReference type="PRINTS" id="PR00861">
    <property type="entry name" value="ALYTICPTASE"/>
</dbReference>
<keyword evidence="5" id="KW-1015">Disulfide bond</keyword>
<dbReference type="Proteomes" id="UP000184501">
    <property type="component" value="Unassembled WGS sequence"/>
</dbReference>
<reference evidence="8 9" key="1">
    <citation type="submission" date="2016-11" db="EMBL/GenBank/DDBJ databases">
        <authorList>
            <person name="Jaros S."/>
            <person name="Januszkiewicz K."/>
            <person name="Wedrychowicz H."/>
        </authorList>
    </citation>
    <scope>NUCLEOTIDE SEQUENCE [LARGE SCALE GENOMIC DNA]</scope>
    <source>
        <strain evidence="8 9">DSM 44523</strain>
    </source>
</reference>
<dbReference type="InterPro" id="IPR043504">
    <property type="entry name" value="Peptidase_S1_PA_chymotrypsin"/>
</dbReference>
<evidence type="ECO:0000256" key="5">
    <source>
        <dbReference type="ARBA" id="ARBA00023157"/>
    </source>
</evidence>
<dbReference type="InterPro" id="IPR035070">
    <property type="entry name" value="Streptogrisin_prodomain"/>
</dbReference>